<reference evidence="1" key="1">
    <citation type="submission" date="2023-04" db="EMBL/GenBank/DDBJ databases">
        <title>Draft Genome sequencing of Naganishia species isolated from polar environments using Oxford Nanopore Technology.</title>
        <authorList>
            <person name="Leo P."/>
            <person name="Venkateswaran K."/>
        </authorList>
    </citation>
    <scope>NUCLEOTIDE SEQUENCE</scope>
    <source>
        <strain evidence="1">MNA-CCFEE 5423</strain>
    </source>
</reference>
<protein>
    <submittedName>
        <fullName evidence="1">Uncharacterized protein</fullName>
    </submittedName>
</protein>
<name>A0ACC2VLP1_9TREE</name>
<comment type="caution">
    <text evidence="1">The sequence shown here is derived from an EMBL/GenBank/DDBJ whole genome shotgun (WGS) entry which is preliminary data.</text>
</comment>
<accession>A0ACC2VLP1</accession>
<dbReference type="Proteomes" id="UP001227268">
    <property type="component" value="Unassembled WGS sequence"/>
</dbReference>
<sequence length="1097" mass="124071">MDTLSADQEEQITSTDLPFQQPENPRAAQAVEQPASPPHEPLTGPSSEQAVERQWYETELEHHASYIDQWSAGAVTEGSHVSTLFGFPHITNPNPITDDFPVVWTSAEKLQFFGSIARRSRWQPDLIAQDIGTKSQVDVIEYIVALEEERSSLEVFSKPRKDRLRCGGWIRGLAPAAREMKESRIEWEEKMAERLVAEEGRREGETPSTIDSQTHIQRLTDIVKMCRKEANAMDKAPNKDLDALRPKRLQLLVNTKRQLDEAVETFKMECTRPIIDKVLRACDVKGLQALDVVVQKALAANKDDPTSVPVEQDVSIAEAIDVPTDMTSSTIPTNNVYPLPVKKKTLIERHEEDLARMAYLAQFPVKQLNVKDRMEKTALIKRLHGRNKRMQKMVVLPIPSSVLDDTLHFDLASGAETSIPAAGPSFSTASPADEDCNIQEGSIRKPIVEIGADASVVDIASQSHIVLVSKNHKTRSADHLERLAAKVAKEAHEKARLEYLSGVPGRDLTKDMKREKRTLKNRIGARERKRLKAAEDAGLESRTSSSTMLHILQADVRPSILSAKGSKRKRDEDSDEAETPLSKRRERHRAEQDRLAYLVHLRMGKTNVAPMSENSARKLTEEEKTELKTLRSRIKARNWYRRSIGENLGIAAKEELELRSTSMSQQGYIGDRKAPPLSSSEQDVETPAGLEKVKDPETEQKIKRKRGRPRKMQPEEKEEKQLSEFKPVRDGIQRTYKVSLDCKAGQSGRTNQDDDNGAGVTYFRLDLKRYYDNKVDEVADFTNAFNAVEFEMEFRALLKNGANEVSRNLKESRYTPQIFVFAIQRRMELLSTQHLINLLNPDSRPREVTANIASLVVSKVPRPGPPKGATIDFEGATSKSDKLADQSKVPDAEWVDLVDASDDFTKEDALAEDDEYCAVDDDMLVEVDRQQDIIDTLDDEEYEERLVGASRRPNNVKMDNTAIPVLEHDVFDWLTYEWTNQSRWIKKQKAIRDGSLPRTWGPYVSATARPGCDTSVPKHTKRNREAPRRALRATIYRLDMHHWQRVKRSRDPMYRLGGVHNSPRNHKSAVSVAGSEEEDSETEIEEDGNDDGNEEGE</sequence>
<dbReference type="EMBL" id="JASBWT010000012">
    <property type="protein sequence ID" value="KAJ9099978.1"/>
    <property type="molecule type" value="Genomic_DNA"/>
</dbReference>
<evidence type="ECO:0000313" key="2">
    <source>
        <dbReference type="Proteomes" id="UP001227268"/>
    </source>
</evidence>
<evidence type="ECO:0000313" key="1">
    <source>
        <dbReference type="EMBL" id="KAJ9099978.1"/>
    </source>
</evidence>
<organism evidence="1 2">
    <name type="scientific">Naganishia friedmannii</name>
    <dbReference type="NCBI Taxonomy" id="89922"/>
    <lineage>
        <taxon>Eukaryota</taxon>
        <taxon>Fungi</taxon>
        <taxon>Dikarya</taxon>
        <taxon>Basidiomycota</taxon>
        <taxon>Agaricomycotina</taxon>
        <taxon>Tremellomycetes</taxon>
        <taxon>Filobasidiales</taxon>
        <taxon>Filobasidiaceae</taxon>
        <taxon>Naganishia</taxon>
    </lineage>
</organism>
<gene>
    <name evidence="1" type="ORF">QFC21_003986</name>
</gene>
<proteinExistence type="predicted"/>
<keyword evidence="2" id="KW-1185">Reference proteome</keyword>